<dbReference type="SUPFAM" id="SSF47576">
    <property type="entry name" value="Calponin-homology domain, CH-domain"/>
    <property type="match status" value="1"/>
</dbReference>
<dbReference type="Gene3D" id="1.10.418.10">
    <property type="entry name" value="Calponin-like domain"/>
    <property type="match status" value="1"/>
</dbReference>
<dbReference type="PANTHER" id="PTHR47385">
    <property type="entry name" value="CALPONIN"/>
    <property type="match status" value="1"/>
</dbReference>
<dbReference type="KEGG" id="dpp:DICPUDRAFT_97668"/>
<accession>F0ZIS1</accession>
<dbReference type="InterPro" id="IPR001715">
    <property type="entry name" value="CH_dom"/>
</dbReference>
<dbReference type="Proteomes" id="UP000001064">
    <property type="component" value="Unassembled WGS sequence"/>
</dbReference>
<dbReference type="PROSITE" id="PS50297">
    <property type="entry name" value="ANK_REP_REGION"/>
    <property type="match status" value="1"/>
</dbReference>
<dbReference type="STRING" id="5786.F0ZIS1"/>
<reference evidence="5" key="1">
    <citation type="journal article" date="2011" name="Genome Biol.">
        <title>Comparative genomics of the social amoebae Dictyostelium discoideum and Dictyostelium purpureum.</title>
        <authorList>
            <consortium name="US DOE Joint Genome Institute (JGI-PGF)"/>
            <person name="Sucgang R."/>
            <person name="Kuo A."/>
            <person name="Tian X."/>
            <person name="Salerno W."/>
            <person name="Parikh A."/>
            <person name="Feasley C.L."/>
            <person name="Dalin E."/>
            <person name="Tu H."/>
            <person name="Huang E."/>
            <person name="Barry K."/>
            <person name="Lindquist E."/>
            <person name="Shapiro H."/>
            <person name="Bruce D."/>
            <person name="Schmutz J."/>
            <person name="Salamov A."/>
            <person name="Fey P."/>
            <person name="Gaudet P."/>
            <person name="Anjard C."/>
            <person name="Babu M.M."/>
            <person name="Basu S."/>
            <person name="Bushmanova Y."/>
            <person name="van der Wel H."/>
            <person name="Katoh-Kurasawa M."/>
            <person name="Dinh C."/>
            <person name="Coutinho P.M."/>
            <person name="Saito T."/>
            <person name="Elias M."/>
            <person name="Schaap P."/>
            <person name="Kay R.R."/>
            <person name="Henrissat B."/>
            <person name="Eichinger L."/>
            <person name="Rivero F."/>
            <person name="Putnam N.H."/>
            <person name="West C.M."/>
            <person name="Loomis W.F."/>
            <person name="Chisholm R.L."/>
            <person name="Shaulsky G."/>
            <person name="Strassmann J.E."/>
            <person name="Queller D.C."/>
            <person name="Kuspa A."/>
            <person name="Grigoriev I.V."/>
        </authorList>
    </citation>
    <scope>NUCLEOTIDE SEQUENCE [LARGE SCALE GENOMIC DNA]</scope>
    <source>
        <strain evidence="5">QSDP1</strain>
    </source>
</reference>
<dbReference type="FunCoup" id="F0ZIS1">
    <property type="interactions" value="743"/>
</dbReference>
<dbReference type="InterPro" id="IPR036872">
    <property type="entry name" value="CH_dom_sf"/>
</dbReference>
<dbReference type="GO" id="GO:0051015">
    <property type="term" value="F:actin filament binding"/>
    <property type="evidence" value="ECO:0000318"/>
    <property type="project" value="GO_Central"/>
</dbReference>
<dbReference type="GO" id="GO:0051764">
    <property type="term" value="P:actin crosslink formation"/>
    <property type="evidence" value="ECO:0000318"/>
    <property type="project" value="GO_Central"/>
</dbReference>
<dbReference type="SMART" id="SM00248">
    <property type="entry name" value="ANK"/>
    <property type="match status" value="4"/>
</dbReference>
<feature type="compositionally biased region" description="Polar residues" evidence="2">
    <location>
        <begin position="237"/>
        <end position="259"/>
    </location>
</feature>
<dbReference type="InParanoid" id="F0ZIS1"/>
<dbReference type="PROSITE" id="PS50088">
    <property type="entry name" value="ANK_REPEAT"/>
    <property type="match status" value="2"/>
</dbReference>
<evidence type="ECO:0000259" key="3">
    <source>
        <dbReference type="PROSITE" id="PS50021"/>
    </source>
</evidence>
<dbReference type="OMA" id="YAPIHIL"/>
<dbReference type="InterPro" id="IPR050606">
    <property type="entry name" value="Calponin-like"/>
</dbReference>
<dbReference type="Pfam" id="PF00307">
    <property type="entry name" value="CH"/>
    <property type="match status" value="1"/>
</dbReference>
<feature type="compositionally biased region" description="Low complexity" evidence="2">
    <location>
        <begin position="209"/>
        <end position="222"/>
    </location>
</feature>
<dbReference type="PRINTS" id="PR00888">
    <property type="entry name" value="SM22CALPONIN"/>
</dbReference>
<dbReference type="AlphaFoldDB" id="F0ZIS1"/>
<proteinExistence type="predicted"/>
<protein>
    <recommendedName>
        <fullName evidence="3">Calponin-homology (CH) domain-containing protein</fullName>
    </recommendedName>
</protein>
<dbReference type="PROSITE" id="PS50021">
    <property type="entry name" value="CH"/>
    <property type="match status" value="1"/>
</dbReference>
<dbReference type="SUPFAM" id="SSF48403">
    <property type="entry name" value="Ankyrin repeat"/>
    <property type="match status" value="1"/>
</dbReference>
<sequence>MSINGRPSRPSGGKKFGAGSVTITMSDFQTYEMQAKQMECKLWIESVLNEEIDNDLHQALKDGVVLCKLANVMFPGIIPRFNKQSSITFKLLENINSFLGVLKKMGINERELFIATDLWENKNFQKIVHTLSKMATIAIGKGFPIKWPIVEDPNQVNKPNFEQGSTEKVIDWDHSFIYNNNNGTPQQSKSPNSSISRLSGTPKTSFGLNSNGNSTTNSTTTSPYRSVINYGAPIPKQPSSNSLLTQNKPTNSASSTPINSTPTVPSPLPLSSPSSPPQPLTPTPQQQQEEKERLERLEKEKLERERLEKERLEKERLEKERLEKEQKDRQREELEKRKNELDSINNLVKSYEALSISDNYGMNVIHYAIKDGQIEIVKMYTDDLNVNLKTNTGRVNLNCTNSEIKGYAPIHILISTEEPRLEIIELLLSRNINVNIKNINGSTPLHLAVFWNHFKVLELLLKYNAGLDEKNNKGRTPLSLACHYGNETIAKYLAEKTNKDIKKLKIKNNKQKILDMEIPDSPPVPNN</sequence>
<dbReference type="InterPro" id="IPR003096">
    <property type="entry name" value="SM22_calponin"/>
</dbReference>
<keyword evidence="5" id="KW-1185">Reference proteome</keyword>
<organism evidence="4 5">
    <name type="scientific">Dictyostelium purpureum</name>
    <name type="common">Slime mold</name>
    <dbReference type="NCBI Taxonomy" id="5786"/>
    <lineage>
        <taxon>Eukaryota</taxon>
        <taxon>Amoebozoa</taxon>
        <taxon>Evosea</taxon>
        <taxon>Eumycetozoa</taxon>
        <taxon>Dictyostelia</taxon>
        <taxon>Dictyosteliales</taxon>
        <taxon>Dictyosteliaceae</taxon>
        <taxon>Dictyostelium</taxon>
    </lineage>
</organism>
<evidence type="ECO:0000256" key="2">
    <source>
        <dbReference type="SAM" id="MobiDB-lite"/>
    </source>
</evidence>
<dbReference type="eggNOG" id="KOG4177">
    <property type="taxonomic scope" value="Eukaryota"/>
</dbReference>
<gene>
    <name evidence="4" type="ORF">DICPUDRAFT_97668</name>
</gene>
<name>F0ZIS1_DICPU</name>
<evidence type="ECO:0000313" key="5">
    <source>
        <dbReference type="Proteomes" id="UP000001064"/>
    </source>
</evidence>
<evidence type="ECO:0000256" key="1">
    <source>
        <dbReference type="PROSITE-ProRule" id="PRU00023"/>
    </source>
</evidence>
<dbReference type="RefSeq" id="XP_003287316.1">
    <property type="nucleotide sequence ID" value="XM_003287268.1"/>
</dbReference>
<dbReference type="Gene3D" id="1.25.40.20">
    <property type="entry name" value="Ankyrin repeat-containing domain"/>
    <property type="match status" value="1"/>
</dbReference>
<dbReference type="eggNOG" id="KOG2046">
    <property type="taxonomic scope" value="Eukaryota"/>
</dbReference>
<feature type="compositionally biased region" description="Polar residues" evidence="2">
    <location>
        <begin position="177"/>
        <end position="208"/>
    </location>
</feature>
<feature type="domain" description="Calponin-homology (CH)" evidence="3">
    <location>
        <begin position="34"/>
        <end position="139"/>
    </location>
</feature>
<dbReference type="OrthoDB" id="17545at2759"/>
<dbReference type="SMART" id="SM00033">
    <property type="entry name" value="CH"/>
    <property type="match status" value="1"/>
</dbReference>
<dbReference type="CDD" id="cd00014">
    <property type="entry name" value="CH_SF"/>
    <property type="match status" value="1"/>
</dbReference>
<dbReference type="EMBL" id="GL871035">
    <property type="protein sequence ID" value="EGC36183.1"/>
    <property type="molecule type" value="Genomic_DNA"/>
</dbReference>
<feature type="repeat" description="ANK" evidence="1">
    <location>
        <begin position="440"/>
        <end position="472"/>
    </location>
</feature>
<evidence type="ECO:0000313" key="4">
    <source>
        <dbReference type="EMBL" id="EGC36183.1"/>
    </source>
</evidence>
<feature type="repeat" description="ANK" evidence="1">
    <location>
        <begin position="405"/>
        <end position="439"/>
    </location>
</feature>
<dbReference type="VEuPathDB" id="AmoebaDB:DICPUDRAFT_97668"/>
<feature type="compositionally biased region" description="Basic and acidic residues" evidence="2">
    <location>
        <begin position="288"/>
        <end position="298"/>
    </location>
</feature>
<dbReference type="Pfam" id="PF12796">
    <property type="entry name" value="Ank_2"/>
    <property type="match status" value="1"/>
</dbReference>
<feature type="compositionally biased region" description="Pro residues" evidence="2">
    <location>
        <begin position="264"/>
        <end position="282"/>
    </location>
</feature>
<feature type="region of interest" description="Disordered" evidence="2">
    <location>
        <begin position="176"/>
        <end position="298"/>
    </location>
</feature>
<dbReference type="GeneID" id="10501179"/>
<dbReference type="InterPro" id="IPR036770">
    <property type="entry name" value="Ankyrin_rpt-contain_sf"/>
</dbReference>
<dbReference type="InterPro" id="IPR002110">
    <property type="entry name" value="Ankyrin_rpt"/>
</dbReference>
<dbReference type="PANTHER" id="PTHR47385:SF14">
    <property type="entry name" value="TRANSGELIN"/>
    <property type="match status" value="1"/>
</dbReference>
<keyword evidence="1" id="KW-0040">ANK repeat</keyword>